<protein>
    <submittedName>
        <fullName evidence="2">Uncharacterized protein</fullName>
    </submittedName>
</protein>
<feature type="transmembrane region" description="Helical" evidence="1">
    <location>
        <begin position="6"/>
        <end position="26"/>
    </location>
</feature>
<dbReference type="Proteomes" id="UP000260644">
    <property type="component" value="Unassembled WGS sequence"/>
</dbReference>
<keyword evidence="3" id="KW-1185">Reference proteome</keyword>
<keyword evidence="1" id="KW-0472">Membrane</keyword>
<dbReference type="RefSeq" id="WP_116978438.1">
    <property type="nucleotide sequence ID" value="NZ_QPMM01000014.1"/>
</dbReference>
<dbReference type="EMBL" id="QPMM01000014">
    <property type="protein sequence ID" value="RFS19385.1"/>
    <property type="molecule type" value="Genomic_DNA"/>
</dbReference>
<keyword evidence="1" id="KW-0812">Transmembrane</keyword>
<organism evidence="2 3">
    <name type="scientific">Chitinophaga silvatica</name>
    <dbReference type="NCBI Taxonomy" id="2282649"/>
    <lineage>
        <taxon>Bacteria</taxon>
        <taxon>Pseudomonadati</taxon>
        <taxon>Bacteroidota</taxon>
        <taxon>Chitinophagia</taxon>
        <taxon>Chitinophagales</taxon>
        <taxon>Chitinophagaceae</taxon>
        <taxon>Chitinophaga</taxon>
    </lineage>
</organism>
<name>A0A3E1Y3Y0_9BACT</name>
<evidence type="ECO:0000256" key="1">
    <source>
        <dbReference type="SAM" id="Phobius"/>
    </source>
</evidence>
<comment type="caution">
    <text evidence="2">The sequence shown here is derived from an EMBL/GenBank/DDBJ whole genome shotgun (WGS) entry which is preliminary data.</text>
</comment>
<evidence type="ECO:0000313" key="3">
    <source>
        <dbReference type="Proteomes" id="UP000260644"/>
    </source>
</evidence>
<evidence type="ECO:0000313" key="2">
    <source>
        <dbReference type="EMBL" id="RFS19385.1"/>
    </source>
</evidence>
<proteinExistence type="predicted"/>
<gene>
    <name evidence="2" type="ORF">DVR12_24470</name>
</gene>
<dbReference type="OrthoDB" id="9913283at2"/>
<reference evidence="2 3" key="1">
    <citation type="submission" date="2018-07" db="EMBL/GenBank/DDBJ databases">
        <title>Chitinophaga K2CV101002-2 sp. nov., isolated from a monsoon evergreen broad-leaved forest soil.</title>
        <authorList>
            <person name="Lv Y."/>
        </authorList>
    </citation>
    <scope>NUCLEOTIDE SEQUENCE [LARGE SCALE GENOMIC DNA]</scope>
    <source>
        <strain evidence="2 3">GDMCC 1.1288</strain>
    </source>
</reference>
<feature type="transmembrane region" description="Helical" evidence="1">
    <location>
        <begin position="47"/>
        <end position="71"/>
    </location>
</feature>
<keyword evidence="1" id="KW-1133">Transmembrane helix</keyword>
<dbReference type="AlphaFoldDB" id="A0A3E1Y3Y0"/>
<sequence>MEPNGGLRLILFLFVYVAAIFGFILVMKRKYKDRTFKITWQSNAIKFDLRVLAGAIAIISIIVMKAVLLMLDLLVSN</sequence>
<accession>A0A3E1Y3Y0</accession>